<name>G9YJQ3_9FIRM</name>
<evidence type="ECO:0000256" key="4">
    <source>
        <dbReference type="PIRNR" id="PIRNR006181"/>
    </source>
</evidence>
<reference evidence="6 7" key="1">
    <citation type="submission" date="2011-08" db="EMBL/GenBank/DDBJ databases">
        <authorList>
            <person name="Weinstock G."/>
            <person name="Sodergren E."/>
            <person name="Clifton S."/>
            <person name="Fulton L."/>
            <person name="Fulton B."/>
            <person name="Courtney L."/>
            <person name="Fronick C."/>
            <person name="Harrison M."/>
            <person name="Strong C."/>
            <person name="Farmer C."/>
            <person name="Delahaunty K."/>
            <person name="Markovic C."/>
            <person name="Hall O."/>
            <person name="Minx P."/>
            <person name="Tomlinson C."/>
            <person name="Mitreva M."/>
            <person name="Hou S."/>
            <person name="Chen J."/>
            <person name="Wollam A."/>
            <person name="Pepin K.H."/>
            <person name="Johnson M."/>
            <person name="Bhonagiri V."/>
            <person name="Zhang X."/>
            <person name="Suruliraj S."/>
            <person name="Warren W."/>
            <person name="Chinwalla A."/>
            <person name="Mardis E.R."/>
            <person name="Wilson R.K."/>
        </authorList>
    </citation>
    <scope>NUCLEOTIDE SEQUENCE [LARGE SCALE GENOMIC DNA]</scope>
    <source>
        <strain evidence="6 7">F0357</strain>
    </source>
</reference>
<gene>
    <name evidence="6" type="ORF">HMPREF0080_01908</name>
</gene>
<dbReference type="PATRIC" id="fig|861450.3.peg.1761"/>
<dbReference type="GO" id="GO:0016829">
    <property type="term" value="F:lyase activity"/>
    <property type="evidence" value="ECO:0007669"/>
    <property type="project" value="UniProtKB-KW"/>
</dbReference>
<dbReference type="PIRSF" id="PIRSF006181">
    <property type="entry name" value="EbsC_YbaK"/>
    <property type="match status" value="1"/>
</dbReference>
<dbReference type="SUPFAM" id="SSF55826">
    <property type="entry name" value="YbaK/ProRS associated domain"/>
    <property type="match status" value="1"/>
</dbReference>
<dbReference type="NCBIfam" id="TIGR00011">
    <property type="entry name" value="YbaK_EbsC"/>
    <property type="match status" value="1"/>
</dbReference>
<accession>G9YJQ3</accession>
<proteinExistence type="inferred from homology"/>
<evidence type="ECO:0000256" key="2">
    <source>
        <dbReference type="ARBA" id="ARBA00022917"/>
    </source>
</evidence>
<evidence type="ECO:0000313" key="7">
    <source>
        <dbReference type="Proteomes" id="UP000005481"/>
    </source>
</evidence>
<dbReference type="GO" id="GO:0006412">
    <property type="term" value="P:translation"/>
    <property type="evidence" value="ECO:0007669"/>
    <property type="project" value="UniProtKB-KW"/>
</dbReference>
<evidence type="ECO:0000259" key="5">
    <source>
        <dbReference type="Pfam" id="PF04073"/>
    </source>
</evidence>
<keyword evidence="2 4" id="KW-0648">Protein biosynthesis</keyword>
<evidence type="ECO:0000313" key="6">
    <source>
        <dbReference type="EMBL" id="EHM38238.1"/>
    </source>
</evidence>
<sequence>MAKIKKTNVMRLLDKEHVRYTVKTYEYTEDDLSGIHAAAETGLNPEHVFKTLVGEGNKTGPVVFCIPVHKELDLKKAAHASGNKNVRLIHVKELPGLTGYLRGGCSPIGMKKAFPVYIDAAAGPLDTISISAGRRGMQVLLAPSDMINVTGATLADLITDNITMEKGRVR</sequence>
<dbReference type="EC" id="4.2.-.-" evidence="4"/>
<dbReference type="GO" id="GO:0002161">
    <property type="term" value="F:aminoacyl-tRNA deacylase activity"/>
    <property type="evidence" value="ECO:0007669"/>
    <property type="project" value="InterPro"/>
</dbReference>
<dbReference type="AlphaFoldDB" id="G9YJQ3"/>
<dbReference type="InterPro" id="IPR007214">
    <property type="entry name" value="YbaK/aa-tRNA-synth-assoc-dom"/>
</dbReference>
<dbReference type="Pfam" id="PF04073">
    <property type="entry name" value="tRNA_edit"/>
    <property type="match status" value="1"/>
</dbReference>
<dbReference type="HOGENOM" id="CLU_094875_3_0_9"/>
<feature type="domain" description="YbaK/aminoacyl-tRNA synthetase-associated" evidence="5">
    <location>
        <begin position="37"/>
        <end position="147"/>
    </location>
</feature>
<dbReference type="Proteomes" id="UP000005481">
    <property type="component" value="Unassembled WGS sequence"/>
</dbReference>
<dbReference type="PANTHER" id="PTHR30411:SF0">
    <property type="entry name" value="CYS-TRNA(PRO)_CYS-TRNA(CYS) DEACYLASE YBAK"/>
    <property type="match status" value="1"/>
</dbReference>
<protein>
    <recommendedName>
        <fullName evidence="4">Cys-tRNA(Pro)/Cys-tRNA(Cys) deacylase</fullName>
        <ecNumber evidence="4">4.2.-.-</ecNumber>
    </recommendedName>
</protein>
<evidence type="ECO:0000256" key="1">
    <source>
        <dbReference type="ARBA" id="ARBA00009798"/>
    </source>
</evidence>
<comment type="caution">
    <text evidence="6">The sequence shown here is derived from an EMBL/GenBank/DDBJ whole genome shotgun (WGS) entry which is preliminary data.</text>
</comment>
<dbReference type="OrthoDB" id="9809296at2"/>
<dbReference type="InterPro" id="IPR004369">
    <property type="entry name" value="Prolyl-tRNA_editing_YbaK/EbsC"/>
</dbReference>
<dbReference type="EMBL" id="AGCJ01000083">
    <property type="protein sequence ID" value="EHM38238.1"/>
    <property type="molecule type" value="Genomic_DNA"/>
</dbReference>
<dbReference type="STRING" id="861450.HMPREF0080_01908"/>
<dbReference type="PANTHER" id="PTHR30411">
    <property type="entry name" value="CYTOPLASMIC PROTEIN"/>
    <property type="match status" value="1"/>
</dbReference>
<dbReference type="RefSeq" id="WP_006790874.1">
    <property type="nucleotide sequence ID" value="NZ_JH417612.1"/>
</dbReference>
<organism evidence="6 7">
    <name type="scientific">Anaeroglobus geminatus F0357</name>
    <dbReference type="NCBI Taxonomy" id="861450"/>
    <lineage>
        <taxon>Bacteria</taxon>
        <taxon>Bacillati</taxon>
        <taxon>Bacillota</taxon>
        <taxon>Negativicutes</taxon>
        <taxon>Veillonellales</taxon>
        <taxon>Veillonellaceae</taxon>
        <taxon>Anaeroglobus</taxon>
    </lineage>
</organism>
<evidence type="ECO:0000256" key="3">
    <source>
        <dbReference type="ARBA" id="ARBA00023239"/>
    </source>
</evidence>
<dbReference type="eggNOG" id="COG2606">
    <property type="taxonomic scope" value="Bacteria"/>
</dbReference>
<keyword evidence="3 4" id="KW-0456">Lyase</keyword>
<dbReference type="InterPro" id="IPR036754">
    <property type="entry name" value="YbaK/aa-tRNA-synt-asso_dom_sf"/>
</dbReference>
<dbReference type="Gene3D" id="3.90.960.10">
    <property type="entry name" value="YbaK/aminoacyl-tRNA synthetase-associated domain"/>
    <property type="match status" value="1"/>
</dbReference>
<keyword evidence="7" id="KW-1185">Reference proteome</keyword>
<comment type="similarity">
    <text evidence="1 4">Belongs to the prolyl-tRNA editing family. YbaK/EbsC subfamily.</text>
</comment>
<dbReference type="CDD" id="cd00002">
    <property type="entry name" value="YbaK_deacylase"/>
    <property type="match status" value="1"/>
</dbReference>